<reference evidence="2" key="1">
    <citation type="journal article" date="2023" name="Front. Plant Sci.">
        <title>Chromosomal-level genome assembly of Melastoma candidum provides insights into trichome evolution.</title>
        <authorList>
            <person name="Zhong Y."/>
            <person name="Wu W."/>
            <person name="Sun C."/>
            <person name="Zou P."/>
            <person name="Liu Y."/>
            <person name="Dai S."/>
            <person name="Zhou R."/>
        </authorList>
    </citation>
    <scope>NUCLEOTIDE SEQUENCE [LARGE SCALE GENOMIC DNA]</scope>
</reference>
<dbReference type="Proteomes" id="UP001057402">
    <property type="component" value="Chromosome 6"/>
</dbReference>
<accession>A0ACB9QJX7</accession>
<organism evidence="1 2">
    <name type="scientific">Melastoma candidum</name>
    <dbReference type="NCBI Taxonomy" id="119954"/>
    <lineage>
        <taxon>Eukaryota</taxon>
        <taxon>Viridiplantae</taxon>
        <taxon>Streptophyta</taxon>
        <taxon>Embryophyta</taxon>
        <taxon>Tracheophyta</taxon>
        <taxon>Spermatophyta</taxon>
        <taxon>Magnoliopsida</taxon>
        <taxon>eudicotyledons</taxon>
        <taxon>Gunneridae</taxon>
        <taxon>Pentapetalae</taxon>
        <taxon>rosids</taxon>
        <taxon>malvids</taxon>
        <taxon>Myrtales</taxon>
        <taxon>Melastomataceae</taxon>
        <taxon>Melastomatoideae</taxon>
        <taxon>Melastomateae</taxon>
        <taxon>Melastoma</taxon>
    </lineage>
</organism>
<comment type="caution">
    <text evidence="1">The sequence shown here is derived from an EMBL/GenBank/DDBJ whole genome shotgun (WGS) entry which is preliminary data.</text>
</comment>
<name>A0ACB9QJX7_9MYRT</name>
<protein>
    <submittedName>
        <fullName evidence="1">Uncharacterized protein</fullName>
    </submittedName>
</protein>
<sequence length="331" mass="37722">MERAQEEMQFLGFFGIFRESYNIIRTLRHIFAKIAISLVLPLAFIYLLHLEVSDLIFSHIIRDEVALDQTRPRSPSYKRTSDLLSKEWAYFLLFKVLYLVLLLVLSLLSTAAVVYTIACAYTGRELTFSKVMSVVPRVWRRLMLTFLSIFAVAFAYNTIAVVVFVTWTISFGDSYFGLFVTFLLVAAYLVGLLYMTVVWQLSSVVTVLEEDYGFRAMRKSKDLVRGKTWAAVGIFFLLNVGSSLVQVLFEKVVVHGEENTVIRVVVGGLSLQLVSILMLTGLVVQTVLYLVCKSYHHENIDKSALSDHLEVYLGEYVPLKAKDVQLQEYEV</sequence>
<proteinExistence type="predicted"/>
<evidence type="ECO:0000313" key="1">
    <source>
        <dbReference type="EMBL" id="KAI4366621.1"/>
    </source>
</evidence>
<evidence type="ECO:0000313" key="2">
    <source>
        <dbReference type="Proteomes" id="UP001057402"/>
    </source>
</evidence>
<dbReference type="EMBL" id="CM042885">
    <property type="protein sequence ID" value="KAI4366621.1"/>
    <property type="molecule type" value="Genomic_DNA"/>
</dbReference>
<gene>
    <name evidence="1" type="ORF">MLD38_022478</name>
</gene>
<keyword evidence="2" id="KW-1185">Reference proteome</keyword>